<dbReference type="SUPFAM" id="SSF56042">
    <property type="entry name" value="PurM C-terminal domain-like"/>
    <property type="match status" value="1"/>
</dbReference>
<dbReference type="Pfam" id="PF00586">
    <property type="entry name" value="AIRS"/>
    <property type="match status" value="1"/>
</dbReference>
<dbReference type="PANTHER" id="PTHR30270:SF0">
    <property type="entry name" value="THIAMINE-MONOPHOSPHATE KINASE"/>
    <property type="match status" value="1"/>
</dbReference>
<keyword evidence="1" id="KW-0460">Magnesium</keyword>
<dbReference type="UniPathway" id="UPA00060">
    <property type="reaction ID" value="UER00142"/>
</dbReference>
<dbReference type="GO" id="GO:0009229">
    <property type="term" value="P:thiamine diphosphate biosynthetic process"/>
    <property type="evidence" value="ECO:0007669"/>
    <property type="project" value="UniProtKB-UniRule"/>
</dbReference>
<dbReference type="GO" id="GO:0009030">
    <property type="term" value="F:thiamine-phosphate kinase activity"/>
    <property type="evidence" value="ECO:0007669"/>
    <property type="project" value="UniProtKB-UniRule"/>
</dbReference>
<dbReference type="NCBIfam" id="TIGR01379">
    <property type="entry name" value="thiL"/>
    <property type="match status" value="1"/>
</dbReference>
<sequence length="332" mass="35811">MQLEQVGEFGLIRLLATDTINDPATVVVGIGDDAAVFLPAARQLQLLTTDMLVENIHFDLKTTTPWQLGYKAIAVNLSDIAAMGGVPRQAAVSLALPRNTQVEFVANLYQGMKEICREFGVNIVGGDTVSSPQGLVINVVLTGEVEPANLVKRSGAQAGDVVIVTGNLGNSAAGLDILNTECWEEFDFARPLVTSHLTPRPQVKLGQLLAAAGASSMNDISDGLGSESHEIAKASGVGMVLYADRIPLSQEAIQAAAKFSKIPLNYALYGGEDYQLLVTMPPDKFERLRHQEQLRLILIGEVTEAKDEVILIYPDGTTEKIEPRGYNHFRTD</sequence>
<dbReference type="CDD" id="cd02194">
    <property type="entry name" value="ThiL"/>
    <property type="match status" value="1"/>
</dbReference>
<feature type="binding site" evidence="1">
    <location>
        <position position="326"/>
    </location>
    <ligand>
        <name>substrate</name>
    </ligand>
</feature>
<evidence type="ECO:0000313" key="5">
    <source>
        <dbReference type="Proteomes" id="UP000276437"/>
    </source>
</evidence>
<dbReference type="EC" id="2.7.4.16" evidence="1"/>
<dbReference type="PANTHER" id="PTHR30270">
    <property type="entry name" value="THIAMINE-MONOPHOSPHATE KINASE"/>
    <property type="match status" value="1"/>
</dbReference>
<feature type="binding site" evidence="1">
    <location>
        <position position="57"/>
    </location>
    <ligand>
        <name>substrate</name>
    </ligand>
</feature>
<feature type="binding site" evidence="1">
    <location>
        <position position="219"/>
    </location>
    <ligand>
        <name>Mg(2+)</name>
        <dbReference type="ChEBI" id="CHEBI:18420"/>
        <label>3</label>
    </ligand>
</feature>
<name>A0A348AMK0_9FIRM</name>
<feature type="binding site" evidence="1">
    <location>
        <position position="272"/>
    </location>
    <ligand>
        <name>substrate</name>
    </ligand>
</feature>
<gene>
    <name evidence="1 4" type="primary">thiL</name>
    <name evidence="4" type="ORF">MAMMFC1_02983</name>
</gene>
<dbReference type="Pfam" id="PF02769">
    <property type="entry name" value="AIRS_C"/>
    <property type="match status" value="1"/>
</dbReference>
<feature type="binding site" evidence="1">
    <location>
        <position position="79"/>
    </location>
    <ligand>
        <name>Mg(2+)</name>
        <dbReference type="ChEBI" id="CHEBI:18420"/>
        <label>4</label>
    </ligand>
</feature>
<evidence type="ECO:0000256" key="1">
    <source>
        <dbReference type="HAMAP-Rule" id="MF_02128"/>
    </source>
</evidence>
<protein>
    <recommendedName>
        <fullName evidence="1">Thiamine-monophosphate kinase</fullName>
        <shortName evidence="1">TMP kinase</shortName>
        <shortName evidence="1">Thiamine-phosphate kinase</shortName>
        <ecNumber evidence="1">2.7.4.16</ecNumber>
    </recommendedName>
</protein>
<keyword evidence="5" id="KW-1185">Reference proteome</keyword>
<keyword evidence="1" id="KW-0479">Metal-binding</keyword>
<feature type="binding site" evidence="1">
    <location>
        <position position="49"/>
    </location>
    <ligand>
        <name>Mg(2+)</name>
        <dbReference type="ChEBI" id="CHEBI:18420"/>
        <label>1</label>
    </ligand>
</feature>
<accession>A0A348AMK0</accession>
<organism evidence="4 5">
    <name type="scientific">Methylomusa anaerophila</name>
    <dbReference type="NCBI Taxonomy" id="1930071"/>
    <lineage>
        <taxon>Bacteria</taxon>
        <taxon>Bacillati</taxon>
        <taxon>Bacillota</taxon>
        <taxon>Negativicutes</taxon>
        <taxon>Selenomonadales</taxon>
        <taxon>Sporomusaceae</taxon>
        <taxon>Methylomusa</taxon>
    </lineage>
</organism>
<dbReference type="HAMAP" id="MF_02128">
    <property type="entry name" value="TMP_kinase"/>
    <property type="match status" value="1"/>
</dbReference>
<feature type="domain" description="PurM-like N-terminal" evidence="2">
    <location>
        <begin position="31"/>
        <end position="145"/>
    </location>
</feature>
<dbReference type="GO" id="GO:0000287">
    <property type="term" value="F:magnesium ion binding"/>
    <property type="evidence" value="ECO:0007669"/>
    <property type="project" value="UniProtKB-UniRule"/>
</dbReference>
<keyword evidence="1 4" id="KW-0418">Kinase</keyword>
<feature type="binding site" evidence="1">
    <location>
        <position position="153"/>
    </location>
    <ligand>
        <name>ATP</name>
        <dbReference type="ChEBI" id="CHEBI:30616"/>
    </ligand>
</feature>
<comment type="pathway">
    <text evidence="1">Cofactor biosynthesis; thiamine diphosphate biosynthesis; thiamine diphosphate from thiamine phosphate: step 1/1.</text>
</comment>
<dbReference type="Gene3D" id="3.30.1330.10">
    <property type="entry name" value="PurM-like, N-terminal domain"/>
    <property type="match status" value="1"/>
</dbReference>
<comment type="similarity">
    <text evidence="1">Belongs to the thiamine-monophosphate kinase family.</text>
</comment>
<feature type="binding site" evidence="1">
    <location>
        <begin position="126"/>
        <end position="127"/>
    </location>
    <ligand>
        <name>ATP</name>
        <dbReference type="ChEBI" id="CHEBI:30616"/>
    </ligand>
</feature>
<feature type="binding site" evidence="1">
    <location>
        <position position="79"/>
    </location>
    <ligand>
        <name>Mg(2+)</name>
        <dbReference type="ChEBI" id="CHEBI:18420"/>
        <label>3</label>
    </ligand>
</feature>
<dbReference type="AlphaFoldDB" id="A0A348AMK0"/>
<dbReference type="Gene3D" id="3.90.650.10">
    <property type="entry name" value="PurM-like C-terminal domain"/>
    <property type="match status" value="1"/>
</dbReference>
<feature type="binding site" evidence="1">
    <location>
        <position position="50"/>
    </location>
    <ligand>
        <name>Mg(2+)</name>
        <dbReference type="ChEBI" id="CHEBI:18420"/>
        <label>2</label>
    </ligand>
</feature>
<dbReference type="GO" id="GO:0005524">
    <property type="term" value="F:ATP binding"/>
    <property type="evidence" value="ECO:0007669"/>
    <property type="project" value="UniProtKB-UniRule"/>
</dbReference>
<feature type="binding site" evidence="1">
    <location>
        <position position="221"/>
    </location>
    <ligand>
        <name>ATP</name>
        <dbReference type="ChEBI" id="CHEBI:30616"/>
    </ligand>
</feature>
<feature type="binding site" evidence="1">
    <location>
        <position position="109"/>
    </location>
    <ligand>
        <name>ATP</name>
        <dbReference type="ChEBI" id="CHEBI:30616"/>
    </ligand>
</feature>
<keyword evidence="1" id="KW-0784">Thiamine biosynthesis</keyword>
<feature type="binding site" evidence="1">
    <location>
        <position position="33"/>
    </location>
    <ligand>
        <name>Mg(2+)</name>
        <dbReference type="ChEBI" id="CHEBI:18420"/>
        <label>4</label>
    </ligand>
</feature>
<dbReference type="Proteomes" id="UP000276437">
    <property type="component" value="Chromosome"/>
</dbReference>
<keyword evidence="1 4" id="KW-0808">Transferase</keyword>
<dbReference type="GO" id="GO:0009228">
    <property type="term" value="P:thiamine biosynthetic process"/>
    <property type="evidence" value="ECO:0007669"/>
    <property type="project" value="UniProtKB-KW"/>
</dbReference>
<comment type="function">
    <text evidence="1">Catalyzes the ATP-dependent phosphorylation of thiamine-monophosphate (TMP) to form thiamine-pyrophosphate (TPP), the active form of vitamin B1.</text>
</comment>
<dbReference type="KEGG" id="mana:MAMMFC1_02983"/>
<dbReference type="InterPro" id="IPR036676">
    <property type="entry name" value="PurM-like_C_sf"/>
</dbReference>
<dbReference type="SUPFAM" id="SSF55326">
    <property type="entry name" value="PurM N-terminal domain-like"/>
    <property type="match status" value="1"/>
</dbReference>
<dbReference type="PIRSF" id="PIRSF005303">
    <property type="entry name" value="Thiam_monoph_kin"/>
    <property type="match status" value="1"/>
</dbReference>
<feature type="binding site" evidence="1">
    <location>
        <position position="222"/>
    </location>
    <ligand>
        <name>Mg(2+)</name>
        <dbReference type="ChEBI" id="CHEBI:18420"/>
        <label>5</label>
    </ligand>
</feature>
<dbReference type="InterPro" id="IPR006283">
    <property type="entry name" value="ThiL-like"/>
</dbReference>
<feature type="binding site" evidence="1">
    <location>
        <position position="79"/>
    </location>
    <ligand>
        <name>Mg(2+)</name>
        <dbReference type="ChEBI" id="CHEBI:18420"/>
        <label>2</label>
    </ligand>
</feature>
<keyword evidence="1" id="KW-0547">Nucleotide-binding</keyword>
<dbReference type="InterPro" id="IPR036921">
    <property type="entry name" value="PurM-like_N_sf"/>
</dbReference>
<feature type="binding site" evidence="1">
    <location>
        <position position="50"/>
    </location>
    <ligand>
        <name>Mg(2+)</name>
        <dbReference type="ChEBI" id="CHEBI:18420"/>
        <label>1</label>
    </ligand>
</feature>
<dbReference type="InterPro" id="IPR016188">
    <property type="entry name" value="PurM-like_N"/>
</dbReference>
<reference evidence="4 5" key="1">
    <citation type="journal article" date="2018" name="Int. J. Syst. Evol. Microbiol.">
        <title>Methylomusa anaerophila gen. nov., sp. nov., an anaerobic methanol-utilizing bacterium isolated from a microbial fuel cell.</title>
        <authorList>
            <person name="Amano N."/>
            <person name="Yamamuro A."/>
            <person name="Miyahara M."/>
            <person name="Kouzuma A."/>
            <person name="Abe T."/>
            <person name="Watanabe K."/>
        </authorList>
    </citation>
    <scope>NUCLEOTIDE SEQUENCE [LARGE SCALE GENOMIC DNA]</scope>
    <source>
        <strain evidence="4 5">MMFC1</strain>
    </source>
</reference>
<evidence type="ECO:0000259" key="3">
    <source>
        <dbReference type="Pfam" id="PF02769"/>
    </source>
</evidence>
<proteinExistence type="inferred from homology"/>
<feature type="binding site" evidence="1">
    <location>
        <position position="127"/>
    </location>
    <ligand>
        <name>Mg(2+)</name>
        <dbReference type="ChEBI" id="CHEBI:18420"/>
        <label>1</label>
    </ligand>
</feature>
<dbReference type="EMBL" id="AP018449">
    <property type="protein sequence ID" value="BBB92298.1"/>
    <property type="molecule type" value="Genomic_DNA"/>
</dbReference>
<dbReference type="RefSeq" id="WP_126309207.1">
    <property type="nucleotide sequence ID" value="NZ_AP018449.1"/>
</dbReference>
<feature type="domain" description="PurM-like C-terminal" evidence="3">
    <location>
        <begin position="157"/>
        <end position="309"/>
    </location>
</feature>
<evidence type="ECO:0000259" key="2">
    <source>
        <dbReference type="Pfam" id="PF00586"/>
    </source>
</evidence>
<evidence type="ECO:0000313" key="4">
    <source>
        <dbReference type="EMBL" id="BBB92298.1"/>
    </source>
</evidence>
<comment type="miscellaneous">
    <text evidence="1">Reaction mechanism of ThiL seems to utilize a direct, inline transfer of the gamma-phosphate of ATP to TMP rather than a phosphorylated enzyme intermediate.</text>
</comment>
<feature type="binding site" evidence="1">
    <location>
        <position position="33"/>
    </location>
    <ligand>
        <name>Mg(2+)</name>
        <dbReference type="ChEBI" id="CHEBI:18420"/>
        <label>3</label>
    </ligand>
</feature>
<dbReference type="OrthoDB" id="9802811at2"/>
<comment type="catalytic activity">
    <reaction evidence="1">
        <text>thiamine phosphate + ATP = thiamine diphosphate + ADP</text>
        <dbReference type="Rhea" id="RHEA:15913"/>
        <dbReference type="ChEBI" id="CHEBI:30616"/>
        <dbReference type="ChEBI" id="CHEBI:37575"/>
        <dbReference type="ChEBI" id="CHEBI:58937"/>
        <dbReference type="ChEBI" id="CHEBI:456216"/>
        <dbReference type="EC" id="2.7.4.16"/>
    </reaction>
</comment>
<feature type="binding site" evidence="1">
    <location>
        <position position="48"/>
    </location>
    <ligand>
        <name>Mg(2+)</name>
        <dbReference type="ChEBI" id="CHEBI:18420"/>
        <label>4</label>
    </ligand>
</feature>
<dbReference type="InterPro" id="IPR010918">
    <property type="entry name" value="PurM-like_C_dom"/>
</dbReference>
<keyword evidence="1" id="KW-0067">ATP-binding</keyword>